<evidence type="ECO:0000313" key="1">
    <source>
        <dbReference type="EMBL" id="PER37553.1"/>
    </source>
</evidence>
<comment type="caution">
    <text evidence="1">The sequence shown here is derived from an EMBL/GenBank/DDBJ whole genome shotgun (WGS) entry which is preliminary data.</text>
</comment>
<evidence type="ECO:0000313" key="2">
    <source>
        <dbReference type="Proteomes" id="UP000219897"/>
    </source>
</evidence>
<dbReference type="RefSeq" id="WP_098224085.1">
    <property type="nucleotide sequence ID" value="NZ_NTVJ01000385.1"/>
</dbReference>
<name>A0ABD6RV23_BACTU</name>
<dbReference type="AlphaFoldDB" id="A0ABD6RV23"/>
<dbReference type="Pfam" id="PF03692">
    <property type="entry name" value="CxxCxxCC"/>
    <property type="match status" value="1"/>
</dbReference>
<proteinExistence type="predicted"/>
<dbReference type="EMBL" id="NTYF01000244">
    <property type="protein sequence ID" value="PER37553.1"/>
    <property type="molecule type" value="Genomic_DNA"/>
</dbReference>
<dbReference type="InterPro" id="IPR005358">
    <property type="entry name" value="Puta_zinc/iron-chelating_dom"/>
</dbReference>
<protein>
    <submittedName>
        <fullName evidence="1">Zinc/iron-chelating domain-containing protein</fullName>
    </submittedName>
</protein>
<gene>
    <name evidence="1" type="ORF">CN495_34725</name>
</gene>
<dbReference type="Proteomes" id="UP000219897">
    <property type="component" value="Unassembled WGS sequence"/>
</dbReference>
<organism evidence="1 2">
    <name type="scientific">Bacillus thuringiensis</name>
    <dbReference type="NCBI Taxonomy" id="1428"/>
    <lineage>
        <taxon>Bacteria</taxon>
        <taxon>Bacillati</taxon>
        <taxon>Bacillota</taxon>
        <taxon>Bacilli</taxon>
        <taxon>Bacillales</taxon>
        <taxon>Bacillaceae</taxon>
        <taxon>Bacillus</taxon>
        <taxon>Bacillus cereus group</taxon>
    </lineage>
</organism>
<reference evidence="1 2" key="1">
    <citation type="submission" date="2017-09" db="EMBL/GenBank/DDBJ databases">
        <title>Large-scale bioinformatics analysis of Bacillus genomes uncovers conserved roles of natural products in bacterial physiology.</title>
        <authorList>
            <consortium name="Agbiome Team Llc"/>
            <person name="Bleich R.M."/>
            <person name="Kirk G.J."/>
            <person name="Santa Maria K.C."/>
            <person name="Allen S.E."/>
            <person name="Farag S."/>
            <person name="Shank E.A."/>
            <person name="Bowers A."/>
        </authorList>
    </citation>
    <scope>NUCLEOTIDE SEQUENCE [LARGE SCALE GENOMIC DNA]</scope>
    <source>
        <strain evidence="1 2">AFS005140</strain>
    </source>
</reference>
<sequence>MESLPCKGCKGMCCGPVPITKDELKKIKKKIKAMPRKARLDLKNQQRYFGTCIFYDEINDRCGIHSVRPSICRAFGYYNNLLCFRNPKLALASGRNYIASSYPVGILSVDFTWNDFT</sequence>
<accession>A0ABD6RV23</accession>